<sequence>MSPTRLQLKGASLEELRTQVLAEYGPAARIVAAEKVTVGGIRGYLARHHYEVTVEIPDPPAPGTVIEGRPDSAAGPGRRAAHALDEPRRAGIAALLAEAEALEAQLHGRPPELNVSTSSGGFAELMDDLTFNAGRTSIALPGTGSGAAGSGVAVPDTAGPGTVVSAVSRQPAPAGPGTDAAGVAPVPLAGAGDLVVVAGLGEDPLHVARSMAAVVRGQGQAGEQGAILVPPEVKAGGALAGTVRRPVQDRKSALAARARGVEHGHSVFVAFGLGRGGPDLDSWLPVLAGLEADQLWVAVDAGRKPGDTARWVHRIMRVAEVDAVAVEGSAATDTPQTVLELGLPIGWIDGDRP</sequence>
<comment type="caution">
    <text evidence="1">The sequence shown here is derived from an EMBL/GenBank/DDBJ whole genome shotgun (WGS) entry which is preliminary data.</text>
</comment>
<dbReference type="Proteomes" id="UP001165368">
    <property type="component" value="Unassembled WGS sequence"/>
</dbReference>
<proteinExistence type="predicted"/>
<reference evidence="1" key="1">
    <citation type="submission" date="2022-01" db="EMBL/GenBank/DDBJ databases">
        <authorList>
            <person name="Jo J.-H."/>
            <person name="Im W.-T."/>
        </authorList>
    </citation>
    <scope>NUCLEOTIDE SEQUENCE</scope>
    <source>
        <strain evidence="1">I2-34</strain>
    </source>
</reference>
<evidence type="ECO:0000313" key="1">
    <source>
        <dbReference type="EMBL" id="MCG2621671.1"/>
    </source>
</evidence>
<organism evidence="1 2">
    <name type="scientific">Arthrobacter hankyongi</name>
    <dbReference type="NCBI Taxonomy" id="2904801"/>
    <lineage>
        <taxon>Bacteria</taxon>
        <taxon>Bacillati</taxon>
        <taxon>Actinomycetota</taxon>
        <taxon>Actinomycetes</taxon>
        <taxon>Micrococcales</taxon>
        <taxon>Micrococcaceae</taxon>
        <taxon>Arthrobacter</taxon>
    </lineage>
</organism>
<keyword evidence="2" id="KW-1185">Reference proteome</keyword>
<accession>A0ABS9L4T2</accession>
<protein>
    <submittedName>
        <fullName evidence="1">Uncharacterized protein</fullName>
    </submittedName>
</protein>
<evidence type="ECO:0000313" key="2">
    <source>
        <dbReference type="Proteomes" id="UP001165368"/>
    </source>
</evidence>
<dbReference type="RefSeq" id="WP_237819109.1">
    <property type="nucleotide sequence ID" value="NZ_JAKLTQ010000003.1"/>
</dbReference>
<dbReference type="EMBL" id="JAKLTQ010000003">
    <property type="protein sequence ID" value="MCG2621671.1"/>
    <property type="molecule type" value="Genomic_DNA"/>
</dbReference>
<name>A0ABS9L4T2_9MICC</name>
<gene>
    <name evidence="1" type="ORF">LVY72_07045</name>
</gene>